<dbReference type="Pfam" id="PF02663">
    <property type="entry name" value="FmdE"/>
    <property type="match status" value="1"/>
</dbReference>
<dbReference type="RefSeq" id="WP_229595481.1">
    <property type="nucleotide sequence ID" value="NZ_AP024485.1"/>
</dbReference>
<reference evidence="2" key="1">
    <citation type="journal article" date="2022" name="Arch. Microbiol.">
        <title>Pseudodesulfovibrio sediminis sp. nov., a mesophilic and neutrophilic sulfate-reducing bacterium isolated from sediment of a brackish lake.</title>
        <authorList>
            <person name="Takahashi A."/>
            <person name="Kojima H."/>
            <person name="Watanabe M."/>
            <person name="Fukui M."/>
        </authorList>
    </citation>
    <scope>NUCLEOTIDE SEQUENCE</scope>
    <source>
        <strain evidence="2">SF6</strain>
    </source>
</reference>
<dbReference type="Proteomes" id="UP001053296">
    <property type="component" value="Chromosome"/>
</dbReference>
<dbReference type="PANTHER" id="PTHR39418:SF1">
    <property type="entry name" value="DEHYDROGENASE"/>
    <property type="match status" value="1"/>
</dbReference>
<protein>
    <submittedName>
        <fullName evidence="2">Molybdenum formylmethanofuran dehydrogenas e subunit fmde related</fullName>
    </submittedName>
</protein>
<evidence type="ECO:0000313" key="2">
    <source>
        <dbReference type="EMBL" id="BCS88120.1"/>
    </source>
</evidence>
<dbReference type="Gene3D" id="3.30.1330.130">
    <property type="match status" value="1"/>
</dbReference>
<proteinExistence type="predicted"/>
<gene>
    <name evidence="2" type="ORF">PSDVSF_13620</name>
</gene>
<dbReference type="InterPro" id="IPR053194">
    <property type="entry name" value="tRNA_methyltr_O"/>
</dbReference>
<feature type="domain" description="Formylmethanofuran dehydrogenase subunit E" evidence="1">
    <location>
        <begin position="48"/>
        <end position="188"/>
    </location>
</feature>
<dbReference type="InterPro" id="IPR003814">
    <property type="entry name" value="FmdEsu_dom"/>
</dbReference>
<dbReference type="EMBL" id="AP024485">
    <property type="protein sequence ID" value="BCS88120.1"/>
    <property type="molecule type" value="Genomic_DNA"/>
</dbReference>
<name>A0ABN6ESB0_9BACT</name>
<evidence type="ECO:0000259" key="1">
    <source>
        <dbReference type="Pfam" id="PF02663"/>
    </source>
</evidence>
<keyword evidence="3" id="KW-1185">Reference proteome</keyword>
<dbReference type="SUPFAM" id="SSF143555">
    <property type="entry name" value="FwdE-like"/>
    <property type="match status" value="1"/>
</dbReference>
<sequence length="269" mass="29054">MTMSQNDLNTPTVPPNFYSMENSSLRDSLYETVIHEDRMACLLRVGEFHGHLCPGIALGIMSTLTGLREMGILHAVNNGMEDMLAIVETNACFTDGVQYISGCTLGNNALIYRDFGKTAVTFALRSRSLAVRVRVTSEYARVIAEGSPDFFPLMEKVVRDRSGSGEDEAAFMRAGRQAAVYLINQTADRFLSTAIVEPLLPPYAPITETLVCSACGEPFMATKGVSADGKILCRACAGHAHPQVEGGGILSVPPADEGRASNFRAQLIK</sequence>
<accession>A0ABN6ESB0</accession>
<evidence type="ECO:0000313" key="3">
    <source>
        <dbReference type="Proteomes" id="UP001053296"/>
    </source>
</evidence>
<dbReference type="PANTHER" id="PTHR39418">
    <property type="entry name" value="DEHYDROGENASE-RELATED"/>
    <property type="match status" value="1"/>
</dbReference>
<organism evidence="2 3">
    <name type="scientific">Pseudodesulfovibrio sediminis</name>
    <dbReference type="NCBI Taxonomy" id="2810563"/>
    <lineage>
        <taxon>Bacteria</taxon>
        <taxon>Pseudomonadati</taxon>
        <taxon>Thermodesulfobacteriota</taxon>
        <taxon>Desulfovibrionia</taxon>
        <taxon>Desulfovibrionales</taxon>
        <taxon>Desulfovibrionaceae</taxon>
    </lineage>
</organism>